<evidence type="ECO:0000256" key="5">
    <source>
        <dbReference type="ARBA" id="ARBA00022679"/>
    </source>
</evidence>
<keyword evidence="11" id="KW-0902">Two-component regulatory system</keyword>
<dbReference type="Pfam" id="PF13493">
    <property type="entry name" value="DUF4118"/>
    <property type="match status" value="1"/>
</dbReference>
<dbReference type="GO" id="GO:0005886">
    <property type="term" value="C:plasma membrane"/>
    <property type="evidence" value="ECO:0007669"/>
    <property type="project" value="TreeGrafter"/>
</dbReference>
<dbReference type="InterPro" id="IPR005467">
    <property type="entry name" value="His_kinase_dom"/>
</dbReference>
<evidence type="ECO:0000256" key="9">
    <source>
        <dbReference type="ARBA" id="ARBA00022840"/>
    </source>
</evidence>
<dbReference type="SUPFAM" id="SSF55874">
    <property type="entry name" value="ATPase domain of HSP90 chaperone/DNA topoisomerase II/histidine kinase"/>
    <property type="match status" value="1"/>
</dbReference>
<dbReference type="CDD" id="cd00082">
    <property type="entry name" value="HisKA"/>
    <property type="match status" value="1"/>
</dbReference>
<comment type="catalytic activity">
    <reaction evidence="1">
        <text>ATP + protein L-histidine = ADP + protein N-phospho-L-histidine.</text>
        <dbReference type="EC" id="2.7.13.3"/>
    </reaction>
</comment>
<keyword evidence="12 13" id="KW-0472">Membrane</keyword>
<evidence type="ECO:0000313" key="15">
    <source>
        <dbReference type="EMBL" id="QNM11223.1"/>
    </source>
</evidence>
<evidence type="ECO:0000256" key="13">
    <source>
        <dbReference type="SAM" id="Phobius"/>
    </source>
</evidence>
<evidence type="ECO:0000313" key="16">
    <source>
        <dbReference type="Proteomes" id="UP000515856"/>
    </source>
</evidence>
<evidence type="ECO:0000256" key="3">
    <source>
        <dbReference type="ARBA" id="ARBA00012438"/>
    </source>
</evidence>
<dbReference type="SMART" id="SM00387">
    <property type="entry name" value="HATPase_c"/>
    <property type="match status" value="1"/>
</dbReference>
<reference evidence="15 16" key="1">
    <citation type="submission" date="2020-08" db="EMBL/GenBank/DDBJ databases">
        <authorList>
            <person name="Liu C."/>
            <person name="Sun Q."/>
        </authorList>
    </citation>
    <scope>NUCLEOTIDE SEQUENCE [LARGE SCALE GENOMIC DNA]</scope>
    <source>
        <strain evidence="15 16">NSJ-61</strain>
    </source>
</reference>
<feature type="domain" description="Histidine kinase" evidence="14">
    <location>
        <begin position="278"/>
        <end position="496"/>
    </location>
</feature>
<keyword evidence="4" id="KW-0597">Phosphoprotein</keyword>
<evidence type="ECO:0000256" key="11">
    <source>
        <dbReference type="ARBA" id="ARBA00023012"/>
    </source>
</evidence>
<dbReference type="InterPro" id="IPR052023">
    <property type="entry name" value="Histidine_kinase_KdpD"/>
</dbReference>
<dbReference type="Gene3D" id="1.20.120.620">
    <property type="entry name" value="Backbone structure of the membrane domain of e. Coli histidine kinase receptor kdpd"/>
    <property type="match status" value="1"/>
</dbReference>
<dbReference type="InterPro" id="IPR003594">
    <property type="entry name" value="HATPase_dom"/>
</dbReference>
<dbReference type="RefSeq" id="WP_117451684.1">
    <property type="nucleotide sequence ID" value="NZ_CP060636.1"/>
</dbReference>
<keyword evidence="7" id="KW-0547">Nucleotide-binding</keyword>
<dbReference type="InterPro" id="IPR025201">
    <property type="entry name" value="KdpD_TM"/>
</dbReference>
<evidence type="ECO:0000256" key="12">
    <source>
        <dbReference type="ARBA" id="ARBA00023136"/>
    </source>
</evidence>
<accession>A0A7G9GK91</accession>
<evidence type="ECO:0000259" key="14">
    <source>
        <dbReference type="PROSITE" id="PS50109"/>
    </source>
</evidence>
<proteinExistence type="predicted"/>
<protein>
    <recommendedName>
        <fullName evidence="3">histidine kinase</fullName>
        <ecNumber evidence="3">2.7.13.3</ecNumber>
    </recommendedName>
</protein>
<keyword evidence="6 13" id="KW-0812">Transmembrane</keyword>
<keyword evidence="8" id="KW-0418">Kinase</keyword>
<evidence type="ECO:0000256" key="2">
    <source>
        <dbReference type="ARBA" id="ARBA00004141"/>
    </source>
</evidence>
<dbReference type="InterPro" id="IPR004358">
    <property type="entry name" value="Sig_transdc_His_kin-like_C"/>
</dbReference>
<dbReference type="PRINTS" id="PR00344">
    <property type="entry name" value="BCTRLSENSOR"/>
</dbReference>
<comment type="subcellular location">
    <subcellularLocation>
        <location evidence="2">Membrane</location>
        <topology evidence="2">Multi-pass membrane protein</topology>
    </subcellularLocation>
</comment>
<keyword evidence="10 13" id="KW-1133">Transmembrane helix</keyword>
<evidence type="ECO:0000256" key="6">
    <source>
        <dbReference type="ARBA" id="ARBA00022692"/>
    </source>
</evidence>
<keyword evidence="5" id="KW-0808">Transferase</keyword>
<dbReference type="Gene3D" id="3.30.450.40">
    <property type="match status" value="1"/>
</dbReference>
<dbReference type="EC" id="2.7.13.3" evidence="3"/>
<dbReference type="Gene3D" id="1.10.287.130">
    <property type="match status" value="1"/>
</dbReference>
<evidence type="ECO:0000256" key="4">
    <source>
        <dbReference type="ARBA" id="ARBA00022553"/>
    </source>
</evidence>
<dbReference type="Pfam" id="PF00512">
    <property type="entry name" value="HisKA"/>
    <property type="match status" value="1"/>
</dbReference>
<gene>
    <name evidence="15" type="ORF">H9Q80_13255</name>
</gene>
<dbReference type="Proteomes" id="UP000515856">
    <property type="component" value="Chromosome"/>
</dbReference>
<feature type="transmembrane region" description="Helical" evidence="13">
    <location>
        <begin position="6"/>
        <end position="25"/>
    </location>
</feature>
<dbReference type="CDD" id="cd00075">
    <property type="entry name" value="HATPase"/>
    <property type="match status" value="1"/>
</dbReference>
<evidence type="ECO:0000256" key="10">
    <source>
        <dbReference type="ARBA" id="ARBA00022989"/>
    </source>
</evidence>
<dbReference type="InterPro" id="IPR029016">
    <property type="entry name" value="GAF-like_dom_sf"/>
</dbReference>
<evidence type="ECO:0000256" key="1">
    <source>
        <dbReference type="ARBA" id="ARBA00000085"/>
    </source>
</evidence>
<dbReference type="SUPFAM" id="SSF47384">
    <property type="entry name" value="Homodimeric domain of signal transducing histidine kinase"/>
    <property type="match status" value="1"/>
</dbReference>
<name>A0A7G9GK91_9FIRM</name>
<keyword evidence="16" id="KW-1185">Reference proteome</keyword>
<dbReference type="PANTHER" id="PTHR45569">
    <property type="entry name" value="SENSOR PROTEIN KDPD"/>
    <property type="match status" value="1"/>
</dbReference>
<dbReference type="PANTHER" id="PTHR45569:SF1">
    <property type="entry name" value="SENSOR PROTEIN KDPD"/>
    <property type="match status" value="1"/>
</dbReference>
<dbReference type="Pfam" id="PF02518">
    <property type="entry name" value="HATPase_c"/>
    <property type="match status" value="1"/>
</dbReference>
<dbReference type="SMART" id="SM00388">
    <property type="entry name" value="HisKA"/>
    <property type="match status" value="1"/>
</dbReference>
<organism evidence="15 16">
    <name type="scientific">[Eubacterium] hominis</name>
    <dbReference type="NCBI Taxonomy" id="2764325"/>
    <lineage>
        <taxon>Bacteria</taxon>
        <taxon>Bacillati</taxon>
        <taxon>Bacillota</taxon>
        <taxon>Erysipelotrichia</taxon>
        <taxon>Erysipelotrichales</taxon>
        <taxon>Erysipelotrichaceae</taxon>
        <taxon>Amedibacillus</taxon>
    </lineage>
</organism>
<dbReference type="PROSITE" id="PS50109">
    <property type="entry name" value="HIS_KIN"/>
    <property type="match status" value="1"/>
</dbReference>
<dbReference type="Gene3D" id="3.30.565.10">
    <property type="entry name" value="Histidine kinase-like ATPase, C-terminal domain"/>
    <property type="match status" value="1"/>
</dbReference>
<evidence type="ECO:0000256" key="8">
    <source>
        <dbReference type="ARBA" id="ARBA00022777"/>
    </source>
</evidence>
<dbReference type="InterPro" id="IPR036890">
    <property type="entry name" value="HATPase_C_sf"/>
</dbReference>
<dbReference type="AlphaFoldDB" id="A0A7G9GK91"/>
<feature type="transmembrane region" description="Helical" evidence="13">
    <location>
        <begin position="37"/>
        <end position="66"/>
    </location>
</feature>
<dbReference type="InterPro" id="IPR003661">
    <property type="entry name" value="HisK_dim/P_dom"/>
</dbReference>
<dbReference type="KEGG" id="ehn:H9Q80_13255"/>
<feature type="transmembrane region" description="Helical" evidence="13">
    <location>
        <begin position="86"/>
        <end position="105"/>
    </location>
</feature>
<dbReference type="GO" id="GO:0000155">
    <property type="term" value="F:phosphorelay sensor kinase activity"/>
    <property type="evidence" value="ECO:0007669"/>
    <property type="project" value="InterPro"/>
</dbReference>
<evidence type="ECO:0000256" key="7">
    <source>
        <dbReference type="ARBA" id="ARBA00022741"/>
    </source>
</evidence>
<dbReference type="EMBL" id="CP060636">
    <property type="protein sequence ID" value="QNM11223.1"/>
    <property type="molecule type" value="Genomic_DNA"/>
</dbReference>
<sequence>MNYPYIKNTIITGIIILLCTLLAFVCNDLNIRTENIIMIYLIGVVFIIIETHHLLWAIISSLLSVLAFNYFFTDPYYSLKINDSNYLITIFIFLIVSFITTSLVNKLQQHARISKHNEMQTKALYEITRSYLNMSDTKDILKHHIQTLYDYQGIITEIYYKEDGQDSFTYYPHPDKAFSQRSDEQLAKWCFMQDQECGFHTAFFDQSKWSYHPLHNHHECLGVYTIYHEDDHDESSIFIHTLISQMLMALERENLYEQHQKNKVEIEKEKLRNNLLRTMSHDLRTPLTSIQGSSSLIIENYDTLDDDTILNLIKNVESDALWLNQLVENLLNMTKIQDGRLLLNKQIEVVDDLILEAIHRCETRKGEHSIHAHLPETLDTVYVDGHLIIQVLINFIDNAIKHTPDTSHIDIYYHNEKDMGVFEVIDDGDGINSTIQHTLFESFVTTKNDRSDAKRGVGLGLSICKAIIEAHGGTIYAHNQKESKGAVFGFQIPRKGGTNNG</sequence>
<keyword evidence="9" id="KW-0067">ATP-binding</keyword>
<dbReference type="GO" id="GO:0005524">
    <property type="term" value="F:ATP binding"/>
    <property type="evidence" value="ECO:0007669"/>
    <property type="project" value="UniProtKB-KW"/>
</dbReference>
<dbReference type="InterPro" id="IPR036097">
    <property type="entry name" value="HisK_dim/P_sf"/>
</dbReference>
<dbReference type="InterPro" id="IPR038318">
    <property type="entry name" value="KdpD_sf"/>
</dbReference>